<gene>
    <name evidence="1" type="ORF">NCI00_20595</name>
</gene>
<proteinExistence type="predicted"/>
<name>A0ABT1FT17_9BACT</name>
<dbReference type="Proteomes" id="UP001204772">
    <property type="component" value="Unassembled WGS sequence"/>
</dbReference>
<protein>
    <submittedName>
        <fullName evidence="1">DUF4279 domain-containing protein</fullName>
    </submittedName>
</protein>
<dbReference type="RefSeq" id="WP_253530742.1">
    <property type="nucleotide sequence ID" value="NZ_JAMZEL010000009.1"/>
</dbReference>
<dbReference type="InterPro" id="IPR025459">
    <property type="entry name" value="DUF4279"/>
</dbReference>
<reference evidence="1 2" key="1">
    <citation type="submission" date="2022-06" db="EMBL/GenBank/DDBJ databases">
        <title>Runella sp. S5 genome sequencing.</title>
        <authorList>
            <person name="Park S."/>
        </authorList>
    </citation>
    <scope>NUCLEOTIDE SEQUENCE [LARGE SCALE GENOMIC DNA]</scope>
    <source>
        <strain evidence="1 2">S5</strain>
    </source>
</reference>
<evidence type="ECO:0000313" key="1">
    <source>
        <dbReference type="EMBL" id="MCP1384847.1"/>
    </source>
</evidence>
<accession>A0ABT1FT17</accession>
<sequence>MKYYQLFIDTDNNAETYNSVTDLLGLQPTESEKDKTSKDRYSTWMYMVTETETDPYFDFINNFLDILEPKFADLEKLGVTRDKILFWKLYEYDQQCGMEFHPQEMVRLGQSGIHLNIDCWTNNTEESTTA</sequence>
<dbReference type="EMBL" id="JAMZEL010000009">
    <property type="protein sequence ID" value="MCP1384847.1"/>
    <property type="molecule type" value="Genomic_DNA"/>
</dbReference>
<comment type="caution">
    <text evidence="1">The sequence shown here is derived from an EMBL/GenBank/DDBJ whole genome shotgun (WGS) entry which is preliminary data.</text>
</comment>
<organism evidence="1 2">
    <name type="scientific">Runella salmonicolor</name>
    <dbReference type="NCBI Taxonomy" id="2950278"/>
    <lineage>
        <taxon>Bacteria</taxon>
        <taxon>Pseudomonadati</taxon>
        <taxon>Bacteroidota</taxon>
        <taxon>Cytophagia</taxon>
        <taxon>Cytophagales</taxon>
        <taxon>Spirosomataceae</taxon>
        <taxon>Runella</taxon>
    </lineage>
</organism>
<keyword evidence="2" id="KW-1185">Reference proteome</keyword>
<evidence type="ECO:0000313" key="2">
    <source>
        <dbReference type="Proteomes" id="UP001204772"/>
    </source>
</evidence>
<dbReference type="Pfam" id="PF14106">
    <property type="entry name" value="DUF4279"/>
    <property type="match status" value="1"/>
</dbReference>